<evidence type="ECO:0000313" key="2">
    <source>
        <dbReference type="Proteomes" id="UP001190700"/>
    </source>
</evidence>
<comment type="caution">
    <text evidence="1">The sequence shown here is derived from an EMBL/GenBank/DDBJ whole genome shotgun (WGS) entry which is preliminary data.</text>
</comment>
<proteinExistence type="predicted"/>
<dbReference type="SUPFAM" id="SSF56672">
    <property type="entry name" value="DNA/RNA polymerases"/>
    <property type="match status" value="1"/>
</dbReference>
<dbReference type="InterPro" id="IPR043128">
    <property type="entry name" value="Rev_trsase/Diguanyl_cyclase"/>
</dbReference>
<gene>
    <name evidence="1" type="ORF">CYMTET_24194</name>
</gene>
<dbReference type="Proteomes" id="UP001190700">
    <property type="component" value="Unassembled WGS sequence"/>
</dbReference>
<organism evidence="1 2">
    <name type="scientific">Cymbomonas tetramitiformis</name>
    <dbReference type="NCBI Taxonomy" id="36881"/>
    <lineage>
        <taxon>Eukaryota</taxon>
        <taxon>Viridiplantae</taxon>
        <taxon>Chlorophyta</taxon>
        <taxon>Pyramimonadophyceae</taxon>
        <taxon>Pyramimonadales</taxon>
        <taxon>Pyramimonadaceae</taxon>
        <taxon>Cymbomonas</taxon>
    </lineage>
</organism>
<dbReference type="AlphaFoldDB" id="A0AAE0FWD3"/>
<name>A0AAE0FWD3_9CHLO</name>
<dbReference type="Gene3D" id="3.30.70.270">
    <property type="match status" value="1"/>
</dbReference>
<reference evidence="1 2" key="1">
    <citation type="journal article" date="2015" name="Genome Biol. Evol.">
        <title>Comparative Genomics of a Bacterivorous Green Alga Reveals Evolutionary Causalities and Consequences of Phago-Mixotrophic Mode of Nutrition.</title>
        <authorList>
            <person name="Burns J.A."/>
            <person name="Paasch A."/>
            <person name="Narechania A."/>
            <person name="Kim E."/>
        </authorList>
    </citation>
    <scope>NUCLEOTIDE SEQUENCE [LARGE SCALE GENOMIC DNA]</scope>
    <source>
        <strain evidence="1 2">PLY_AMNH</strain>
    </source>
</reference>
<keyword evidence="2" id="KW-1185">Reference proteome</keyword>
<accession>A0AAE0FWD3</accession>
<dbReference type="InterPro" id="IPR043502">
    <property type="entry name" value="DNA/RNA_pol_sf"/>
</dbReference>
<evidence type="ECO:0000313" key="1">
    <source>
        <dbReference type="EMBL" id="KAK3267239.1"/>
    </source>
</evidence>
<dbReference type="Gene3D" id="3.10.10.10">
    <property type="entry name" value="HIV Type 1 Reverse Transcriptase, subunit A, domain 1"/>
    <property type="match status" value="1"/>
</dbReference>
<protein>
    <submittedName>
        <fullName evidence="1">Uncharacterized protein</fullName>
    </submittedName>
</protein>
<dbReference type="EMBL" id="LGRX02012545">
    <property type="protein sequence ID" value="KAK3267239.1"/>
    <property type="molecule type" value="Genomic_DNA"/>
</dbReference>
<sequence length="279" mass="31985">MQQILAMQKQQGEMLIMQRQQAEEHCLLRDELHWQSEINVALEAKVAAKSGTSDSDTVAKSAEQLLERRTKLTYVPEASVNPFPQRPATLTTRMPQLYDLHGNKTYDALSKKSNSSMKYECLVLAPSLSYLHDVVRQRRGAWRAAGAGSEEMQWITHGVKLRWKCGPPPPFDHGVSLKDATHQQQVWLDAKKESLLENGAWTRATRRSHGSRAFLVPKPGMNKWKLVVGFRWLNQWCVKNRVKMEMLKKLRRLAKPGDWCFSFDLQDSFHALGIHPDVQ</sequence>